<dbReference type="SUPFAM" id="SSF56112">
    <property type="entry name" value="Protein kinase-like (PK-like)"/>
    <property type="match status" value="1"/>
</dbReference>
<dbReference type="Gene3D" id="3.30.200.20">
    <property type="entry name" value="Phosphorylase Kinase, domain 1"/>
    <property type="match status" value="1"/>
</dbReference>
<dbReference type="STRING" id="1855912.LuPra_02598"/>
<dbReference type="PROSITE" id="PS50011">
    <property type="entry name" value="PROTEIN_KINASE_DOM"/>
    <property type="match status" value="1"/>
</dbReference>
<accession>A0A143PME5</accession>
<protein>
    <submittedName>
        <fullName evidence="7">Serine/threonine-protein kinase PknF</fullName>
        <ecNumber evidence="7">2.7.11.1</ecNumber>
    </submittedName>
</protein>
<dbReference type="Pfam" id="PF00069">
    <property type="entry name" value="Pkinase"/>
    <property type="match status" value="1"/>
</dbReference>
<dbReference type="RefSeq" id="WP_157899106.1">
    <property type="nucleotide sequence ID" value="NZ_CP015136.1"/>
</dbReference>
<evidence type="ECO:0000256" key="4">
    <source>
        <dbReference type="ARBA" id="ARBA00022840"/>
    </source>
</evidence>
<reference evidence="8" key="2">
    <citation type="submission" date="2016-04" db="EMBL/GenBank/DDBJ databases">
        <title>First Complete Genome Sequence of a Subdivision 6 Acidobacterium.</title>
        <authorList>
            <person name="Huang S."/>
            <person name="Vieira S."/>
            <person name="Bunk B."/>
            <person name="Riedel T."/>
            <person name="Sproeer C."/>
            <person name="Overmann J."/>
        </authorList>
    </citation>
    <scope>NUCLEOTIDE SEQUENCE [LARGE SCALE GENOMIC DNA]</scope>
    <source>
        <strain evidence="8">DSM 100886 HEG_-6_39</strain>
    </source>
</reference>
<evidence type="ECO:0000259" key="6">
    <source>
        <dbReference type="PROSITE" id="PS50011"/>
    </source>
</evidence>
<proteinExistence type="predicted"/>
<name>A0A143PME5_LUTPR</name>
<keyword evidence="1 7" id="KW-0808">Transferase</keyword>
<dbReference type="InterPro" id="IPR011009">
    <property type="entry name" value="Kinase-like_dom_sf"/>
</dbReference>
<dbReference type="InterPro" id="IPR000719">
    <property type="entry name" value="Prot_kinase_dom"/>
</dbReference>
<evidence type="ECO:0000256" key="5">
    <source>
        <dbReference type="PROSITE-ProRule" id="PRU10141"/>
    </source>
</evidence>
<feature type="domain" description="Protein kinase" evidence="6">
    <location>
        <begin position="12"/>
        <end position="173"/>
    </location>
</feature>
<dbReference type="PANTHER" id="PTHR43289:SF34">
    <property type="entry name" value="SERINE_THREONINE-PROTEIN KINASE YBDM-RELATED"/>
    <property type="match status" value="1"/>
</dbReference>
<dbReference type="SUPFAM" id="SSF82171">
    <property type="entry name" value="DPP6 N-terminal domain-like"/>
    <property type="match status" value="1"/>
</dbReference>
<evidence type="ECO:0000256" key="3">
    <source>
        <dbReference type="ARBA" id="ARBA00022777"/>
    </source>
</evidence>
<dbReference type="OrthoDB" id="129879at2"/>
<dbReference type="GO" id="GO:0005524">
    <property type="term" value="F:ATP binding"/>
    <property type="evidence" value="ECO:0007669"/>
    <property type="project" value="UniProtKB-UniRule"/>
</dbReference>
<feature type="binding site" evidence="5">
    <location>
        <position position="41"/>
    </location>
    <ligand>
        <name>ATP</name>
        <dbReference type="ChEBI" id="CHEBI:30616"/>
    </ligand>
</feature>
<evidence type="ECO:0000313" key="8">
    <source>
        <dbReference type="Proteomes" id="UP000076079"/>
    </source>
</evidence>
<keyword evidence="8" id="KW-1185">Reference proteome</keyword>
<dbReference type="InterPro" id="IPR011659">
    <property type="entry name" value="WD40"/>
</dbReference>
<dbReference type="AlphaFoldDB" id="A0A143PME5"/>
<evidence type="ECO:0000313" key="7">
    <source>
        <dbReference type="EMBL" id="AMY09383.1"/>
    </source>
</evidence>
<evidence type="ECO:0000256" key="1">
    <source>
        <dbReference type="ARBA" id="ARBA00022679"/>
    </source>
</evidence>
<dbReference type="EC" id="2.7.11.1" evidence="7"/>
<organism evidence="7 8">
    <name type="scientific">Luteitalea pratensis</name>
    <dbReference type="NCBI Taxonomy" id="1855912"/>
    <lineage>
        <taxon>Bacteria</taxon>
        <taxon>Pseudomonadati</taxon>
        <taxon>Acidobacteriota</taxon>
        <taxon>Vicinamibacteria</taxon>
        <taxon>Vicinamibacterales</taxon>
        <taxon>Vicinamibacteraceae</taxon>
        <taxon>Luteitalea</taxon>
    </lineage>
</organism>
<gene>
    <name evidence="7" type="primary">pknF</name>
    <name evidence="7" type="ORF">LuPra_02598</name>
</gene>
<dbReference type="PANTHER" id="PTHR43289">
    <property type="entry name" value="MITOGEN-ACTIVATED PROTEIN KINASE KINASE KINASE 20-RELATED"/>
    <property type="match status" value="1"/>
</dbReference>
<dbReference type="EMBL" id="CP015136">
    <property type="protein sequence ID" value="AMY09383.1"/>
    <property type="molecule type" value="Genomic_DNA"/>
</dbReference>
<dbReference type="KEGG" id="abac:LuPra_02598"/>
<dbReference type="Proteomes" id="UP000076079">
    <property type="component" value="Chromosome"/>
</dbReference>
<dbReference type="PROSITE" id="PS00107">
    <property type="entry name" value="PROTEIN_KINASE_ATP"/>
    <property type="match status" value="1"/>
</dbReference>
<dbReference type="GO" id="GO:0004674">
    <property type="term" value="F:protein serine/threonine kinase activity"/>
    <property type="evidence" value="ECO:0007669"/>
    <property type="project" value="UniProtKB-EC"/>
</dbReference>
<keyword evidence="2 5" id="KW-0547">Nucleotide-binding</keyword>
<sequence length="173" mass="18826">MSLTSGHRLGPYEILTPLGAGGMGEVYRGRDSRLDREVAIKVLPADRMADPARRWAFVQEAKAASALNHPHIVTIHEIESVITRLTSEHDTGAGSFSPDGTQIAYASTGEDGTNWDIRTRILGAPEVRRLTTDPASEQFPAWSPRRHTDRVCALRAGGVVWGSPGRSTPLRCT</sequence>
<reference evidence="7 8" key="1">
    <citation type="journal article" date="2016" name="Genome Announc.">
        <title>First Complete Genome Sequence of a Subdivision 6 Acidobacterium Strain.</title>
        <authorList>
            <person name="Huang S."/>
            <person name="Vieira S."/>
            <person name="Bunk B."/>
            <person name="Riedel T."/>
            <person name="Sproer C."/>
            <person name="Overmann J."/>
        </authorList>
    </citation>
    <scope>NUCLEOTIDE SEQUENCE [LARGE SCALE GENOMIC DNA]</scope>
    <source>
        <strain evidence="8">DSM 100886 HEG_-6_39</strain>
    </source>
</reference>
<dbReference type="Pfam" id="PF07676">
    <property type="entry name" value="PD40"/>
    <property type="match status" value="1"/>
</dbReference>
<evidence type="ECO:0000256" key="2">
    <source>
        <dbReference type="ARBA" id="ARBA00022741"/>
    </source>
</evidence>
<keyword evidence="4 5" id="KW-0067">ATP-binding</keyword>
<dbReference type="InterPro" id="IPR017441">
    <property type="entry name" value="Protein_kinase_ATP_BS"/>
</dbReference>
<keyword evidence="3 7" id="KW-0418">Kinase</keyword>